<dbReference type="Proteomes" id="UP000683360">
    <property type="component" value="Unassembled WGS sequence"/>
</dbReference>
<comment type="caution">
    <text evidence="4">The sequence shown here is derived from an EMBL/GenBank/DDBJ whole genome shotgun (WGS) entry which is preliminary data.</text>
</comment>
<dbReference type="Gene3D" id="2.40.50.140">
    <property type="entry name" value="Nucleic acid-binding proteins"/>
    <property type="match status" value="1"/>
</dbReference>
<dbReference type="OrthoDB" id="188186at2759"/>
<evidence type="ECO:0000256" key="3">
    <source>
        <dbReference type="ARBA" id="ARBA00023242"/>
    </source>
</evidence>
<evidence type="ECO:0000256" key="2">
    <source>
        <dbReference type="ARBA" id="ARBA00009761"/>
    </source>
</evidence>
<dbReference type="GO" id="GO:0000724">
    <property type="term" value="P:double-strand break repair via homologous recombination"/>
    <property type="evidence" value="ECO:0007669"/>
    <property type="project" value="TreeGrafter"/>
</dbReference>
<dbReference type="InterPro" id="IPR012340">
    <property type="entry name" value="NA-bd_OB-fold"/>
</dbReference>
<gene>
    <name evidence="4" type="ORF">MEDL_61995</name>
</gene>
<dbReference type="GO" id="GO:0003684">
    <property type="term" value="F:damaged DNA binding"/>
    <property type="evidence" value="ECO:0007669"/>
    <property type="project" value="TreeGrafter"/>
</dbReference>
<evidence type="ECO:0000256" key="1">
    <source>
        <dbReference type="ARBA" id="ARBA00004123"/>
    </source>
</evidence>
<dbReference type="Pfam" id="PF08661">
    <property type="entry name" value="Rep_fac-A_3"/>
    <property type="match status" value="1"/>
</dbReference>
<sequence>MEFSKPRVNASKLPSHRGRNVCLLGKVKNVANDGNSFTLTTSDSQDVRVVLQEPVNEYVAGLTEVHGQVDGQNNILCQNYIVFPSETSDNFASPSISGKGAVNEYDTVPCLRLSKWPKLADSWKSRGPYSERYTFNSKWKEALVNVVPLFLVPTGNPMSRNKQEQFRLSFSMVEIKCFDQLTAKMRTNYGIAKYAFKQLFCSESYDLLSSYHIKPFSFGLLKSLVLMTGTIFHQ</sequence>
<dbReference type="PANTHER" id="PTHR15114:SF1">
    <property type="entry name" value="REPLICATION PROTEIN A 14 KDA SUBUNIT"/>
    <property type="match status" value="1"/>
</dbReference>
<dbReference type="FunFam" id="2.40.50.140:FF:000395">
    <property type="entry name" value="Replication protein A3"/>
    <property type="match status" value="1"/>
</dbReference>
<comment type="similarity">
    <text evidence="2">Belongs to the replication factor A protein 3 family.</text>
</comment>
<dbReference type="GO" id="GO:0006284">
    <property type="term" value="P:base-excision repair"/>
    <property type="evidence" value="ECO:0007669"/>
    <property type="project" value="TreeGrafter"/>
</dbReference>
<organism evidence="4 5">
    <name type="scientific">Mytilus edulis</name>
    <name type="common">Blue mussel</name>
    <dbReference type="NCBI Taxonomy" id="6550"/>
    <lineage>
        <taxon>Eukaryota</taxon>
        <taxon>Metazoa</taxon>
        <taxon>Spiralia</taxon>
        <taxon>Lophotrochozoa</taxon>
        <taxon>Mollusca</taxon>
        <taxon>Bivalvia</taxon>
        <taxon>Autobranchia</taxon>
        <taxon>Pteriomorphia</taxon>
        <taxon>Mytilida</taxon>
        <taxon>Mytiloidea</taxon>
        <taxon>Mytilidae</taxon>
        <taxon>Mytilinae</taxon>
        <taxon>Mytilus</taxon>
    </lineage>
</organism>
<dbReference type="GO" id="GO:0005662">
    <property type="term" value="C:DNA replication factor A complex"/>
    <property type="evidence" value="ECO:0007669"/>
    <property type="project" value="TreeGrafter"/>
</dbReference>
<protein>
    <submittedName>
        <fullName evidence="4">Uncharacterized protein</fullName>
    </submittedName>
</protein>
<reference evidence="4" key="1">
    <citation type="submission" date="2021-03" db="EMBL/GenBank/DDBJ databases">
        <authorList>
            <person name="Bekaert M."/>
        </authorList>
    </citation>
    <scope>NUCLEOTIDE SEQUENCE</scope>
</reference>
<dbReference type="PANTHER" id="PTHR15114">
    <property type="entry name" value="REPLICATION PROTEIN A3"/>
    <property type="match status" value="1"/>
</dbReference>
<evidence type="ECO:0000313" key="5">
    <source>
        <dbReference type="Proteomes" id="UP000683360"/>
    </source>
</evidence>
<dbReference type="GO" id="GO:0006289">
    <property type="term" value="P:nucleotide-excision repair"/>
    <property type="evidence" value="ECO:0007669"/>
    <property type="project" value="TreeGrafter"/>
</dbReference>
<dbReference type="GO" id="GO:0035861">
    <property type="term" value="C:site of double-strand break"/>
    <property type="evidence" value="ECO:0007669"/>
    <property type="project" value="TreeGrafter"/>
</dbReference>
<dbReference type="GO" id="GO:0006260">
    <property type="term" value="P:DNA replication"/>
    <property type="evidence" value="ECO:0007669"/>
    <property type="project" value="InterPro"/>
</dbReference>
<dbReference type="AlphaFoldDB" id="A0A8S3UYW9"/>
<accession>A0A8S3UYW9</accession>
<keyword evidence="5" id="KW-1185">Reference proteome</keyword>
<dbReference type="CDD" id="cd04479">
    <property type="entry name" value="RPA3"/>
    <property type="match status" value="1"/>
</dbReference>
<dbReference type="GO" id="GO:0006298">
    <property type="term" value="P:mismatch repair"/>
    <property type="evidence" value="ECO:0007669"/>
    <property type="project" value="TreeGrafter"/>
</dbReference>
<keyword evidence="3" id="KW-0539">Nucleus</keyword>
<dbReference type="GO" id="GO:0003697">
    <property type="term" value="F:single-stranded DNA binding"/>
    <property type="evidence" value="ECO:0007669"/>
    <property type="project" value="TreeGrafter"/>
</dbReference>
<dbReference type="EMBL" id="CAJPWZ010003046">
    <property type="protein sequence ID" value="CAG2250286.1"/>
    <property type="molecule type" value="Genomic_DNA"/>
</dbReference>
<dbReference type="SUPFAM" id="SSF50249">
    <property type="entry name" value="Nucleic acid-binding proteins"/>
    <property type="match status" value="1"/>
</dbReference>
<evidence type="ECO:0000313" key="4">
    <source>
        <dbReference type="EMBL" id="CAG2250286.1"/>
    </source>
</evidence>
<name>A0A8S3UYW9_MYTED</name>
<proteinExistence type="inferred from homology"/>
<dbReference type="InterPro" id="IPR013970">
    <property type="entry name" value="Rfa2"/>
</dbReference>
<comment type="subcellular location">
    <subcellularLocation>
        <location evidence="1">Nucleus</location>
    </subcellularLocation>
</comment>